<dbReference type="Proteomes" id="UP001441944">
    <property type="component" value="Unassembled WGS sequence"/>
</dbReference>
<evidence type="ECO:0008006" key="3">
    <source>
        <dbReference type="Google" id="ProtNLM"/>
    </source>
</evidence>
<accession>A0ABQ0AQL4</accession>
<reference evidence="1 2" key="1">
    <citation type="submission" date="2024-04" db="EMBL/GenBank/DDBJ databases">
        <title>Draft genome sequence of Pseudophaeobacter arcticus NBRC 116598.</title>
        <authorList>
            <person name="Miyakawa T."/>
            <person name="Kusuya Y."/>
            <person name="Miura T."/>
        </authorList>
    </citation>
    <scope>NUCLEOTIDE SEQUENCE [LARGE SCALE GENOMIC DNA]</scope>
    <source>
        <strain evidence="1 2">SU-CL00105</strain>
    </source>
</reference>
<gene>
    <name evidence="1" type="ORF">NBRC116598_36130</name>
</gene>
<comment type="caution">
    <text evidence="1">The sequence shown here is derived from an EMBL/GenBank/DDBJ whole genome shotgun (WGS) entry which is preliminary data.</text>
</comment>
<organism evidence="1 2">
    <name type="scientific">Pseudophaeobacter arcticus</name>
    <dbReference type="NCBI Taxonomy" id="385492"/>
    <lineage>
        <taxon>Bacteria</taxon>
        <taxon>Pseudomonadati</taxon>
        <taxon>Pseudomonadota</taxon>
        <taxon>Alphaproteobacteria</taxon>
        <taxon>Rhodobacterales</taxon>
        <taxon>Paracoccaceae</taxon>
        <taxon>Pseudophaeobacter</taxon>
    </lineage>
</organism>
<evidence type="ECO:0000313" key="1">
    <source>
        <dbReference type="EMBL" id="GAA6198168.1"/>
    </source>
</evidence>
<keyword evidence="2" id="KW-1185">Reference proteome</keyword>
<dbReference type="RefSeq" id="WP_353401958.1">
    <property type="nucleotide sequence ID" value="NZ_BAABWU010000019.1"/>
</dbReference>
<dbReference type="EMBL" id="BAABWU010000019">
    <property type="protein sequence ID" value="GAA6198168.1"/>
    <property type="molecule type" value="Genomic_DNA"/>
</dbReference>
<proteinExistence type="predicted"/>
<sequence length="222" mass="24554">MSSDTQIDETFRSISRLSDNWPGRAVGPRGVVRYLNSSGSLAPILWFFNAAHEPARFHAALDPERPFFALRSLNLIMKPSPERDEIGANMANHLAEALTGMLPKEIAVVGGNCQGAPFAICLARRLLELGHDIKSVAAIDAIPDYTIPVPALLNFGAEAPERNPFLQDQSMTEQRVENLFPVYEQASLPCGHGKYFEAENLPYLIANIENFIGTRIRAEEHL</sequence>
<dbReference type="InterPro" id="IPR029058">
    <property type="entry name" value="AB_hydrolase_fold"/>
</dbReference>
<name>A0ABQ0AQL4_9RHOB</name>
<evidence type="ECO:0000313" key="2">
    <source>
        <dbReference type="Proteomes" id="UP001441944"/>
    </source>
</evidence>
<dbReference type="SUPFAM" id="SSF53474">
    <property type="entry name" value="alpha/beta-Hydrolases"/>
    <property type="match status" value="1"/>
</dbReference>
<dbReference type="Gene3D" id="3.40.50.1820">
    <property type="entry name" value="alpha/beta hydrolase"/>
    <property type="match status" value="1"/>
</dbReference>
<protein>
    <recommendedName>
        <fullName evidence="3">Thioesterase domain-containing protein</fullName>
    </recommendedName>
</protein>